<evidence type="ECO:0000256" key="6">
    <source>
        <dbReference type="ARBA" id="ARBA00023136"/>
    </source>
</evidence>
<keyword evidence="3 8" id="KW-0812">Transmembrane</keyword>
<evidence type="ECO:0000256" key="2">
    <source>
        <dbReference type="ARBA" id="ARBA00022448"/>
    </source>
</evidence>
<feature type="transmembrane region" description="Helical" evidence="8">
    <location>
        <begin position="234"/>
        <end position="255"/>
    </location>
</feature>
<dbReference type="InterPro" id="IPR004178">
    <property type="entry name" value="CaM-bd_dom"/>
</dbReference>
<evidence type="ECO:0000256" key="7">
    <source>
        <dbReference type="ARBA" id="ARBA00023303"/>
    </source>
</evidence>
<evidence type="ECO:0000256" key="1">
    <source>
        <dbReference type="ARBA" id="ARBA00004141"/>
    </source>
</evidence>
<feature type="transmembrane region" description="Helical" evidence="8">
    <location>
        <begin position="83"/>
        <end position="105"/>
    </location>
</feature>
<evidence type="ECO:0000313" key="11">
    <source>
        <dbReference type="Proteomes" id="UP000597762"/>
    </source>
</evidence>
<dbReference type="PRINTS" id="PR01451">
    <property type="entry name" value="SKCHANNEL"/>
</dbReference>
<proteinExistence type="predicted"/>
<dbReference type="GO" id="GO:0016286">
    <property type="term" value="F:small conductance calcium-activated potassium channel activity"/>
    <property type="evidence" value="ECO:0007669"/>
    <property type="project" value="InterPro"/>
</dbReference>
<dbReference type="Pfam" id="PF02888">
    <property type="entry name" value="CaMBD"/>
    <property type="match status" value="1"/>
</dbReference>
<feature type="transmembrane region" description="Helical" evidence="8">
    <location>
        <begin position="297"/>
        <end position="314"/>
    </location>
</feature>
<organism evidence="10 11">
    <name type="scientific">Acanthosepion pharaonis</name>
    <name type="common">Pharaoh cuttlefish</name>
    <name type="synonym">Sepia pharaonis</name>
    <dbReference type="NCBI Taxonomy" id="158019"/>
    <lineage>
        <taxon>Eukaryota</taxon>
        <taxon>Metazoa</taxon>
        <taxon>Spiralia</taxon>
        <taxon>Lophotrochozoa</taxon>
        <taxon>Mollusca</taxon>
        <taxon>Cephalopoda</taxon>
        <taxon>Coleoidea</taxon>
        <taxon>Decapodiformes</taxon>
        <taxon>Sepiida</taxon>
        <taxon>Sepiina</taxon>
        <taxon>Sepiidae</taxon>
        <taxon>Acanthosepion</taxon>
    </lineage>
</organism>
<keyword evidence="11" id="KW-1185">Reference proteome</keyword>
<dbReference type="AlphaFoldDB" id="A0A812BXJ4"/>
<dbReference type="SMART" id="SM01053">
    <property type="entry name" value="CaMBD"/>
    <property type="match status" value="1"/>
</dbReference>
<dbReference type="Proteomes" id="UP000597762">
    <property type="component" value="Unassembled WGS sequence"/>
</dbReference>
<keyword evidence="6 8" id="KW-0472">Membrane</keyword>
<dbReference type="InterPro" id="IPR013099">
    <property type="entry name" value="K_chnl_dom"/>
</dbReference>
<dbReference type="EMBL" id="CAHIKZ030000871">
    <property type="protein sequence ID" value="CAE1242963.1"/>
    <property type="molecule type" value="Genomic_DNA"/>
</dbReference>
<comment type="caution">
    <text evidence="10">The sequence shown here is derived from an EMBL/GenBank/DDBJ whole genome shotgun (WGS) entry which is preliminary data.</text>
</comment>
<dbReference type="InterPro" id="IPR036122">
    <property type="entry name" value="CaM-bd_dom_sf"/>
</dbReference>
<dbReference type="Pfam" id="PF07885">
    <property type="entry name" value="Ion_trans_2"/>
    <property type="match status" value="1"/>
</dbReference>
<gene>
    <name evidence="10" type="ORF">SPHA_23551</name>
</gene>
<evidence type="ECO:0000259" key="9">
    <source>
        <dbReference type="SMART" id="SM01053"/>
    </source>
</evidence>
<comment type="subcellular location">
    <subcellularLocation>
        <location evidence="1">Membrane</location>
        <topology evidence="1">Multi-pass membrane protein</topology>
    </subcellularLocation>
</comment>
<sequence length="514" mass="56747">MNSHKCRSYSSTYNEDVKGASNSIASIRRYGTVGKRLAIRRELFEKRRRLGDVSLLLATCGIVLMMIELELCLSSVIDKTSSTSFFVKLCITITTIVLLVVLGLYHRVDIKLFTIDNCVDDWCLAIDRTRVLKIGLELLICCVHPIPGTYTNVPFTTSPPQMTPAAAVAPGAAVAAAAAAAAAADATTPSPLSAALYPFSAHAAPTTPVLSLEKPSPAASTLISPSPAPSSSSFLIPTYDVFLALPMFLRVYLLCRSIMLHSRLYEDASSQSLGALNRIHFNFAFIFKSFMSLHSDYVLIMITITAFLISSWCLRLCEIQFRPTEATMLNSMWLIAVTFLSVGYGDIVPVSYCGRAIAVITGIIGAGCTALVVAVLARKLELTRAEKYVHDFVIDADLNKRIKHEAANVLRAGWLIYKANKNHASKRAVNEHQRKMLRAIYNIRERKAQQRRLLDSTVTLVEVNKGQSDMSVNIDQLRSKQQAMEEQIYSIRKAVLGVHEKLDKLYHVLNKSPS</sequence>
<feature type="transmembrane region" description="Helical" evidence="8">
    <location>
        <begin position="55"/>
        <end position="77"/>
    </location>
</feature>
<evidence type="ECO:0000256" key="8">
    <source>
        <dbReference type="SAM" id="Phobius"/>
    </source>
</evidence>
<dbReference type="GO" id="GO:0016020">
    <property type="term" value="C:membrane"/>
    <property type="evidence" value="ECO:0007669"/>
    <property type="project" value="UniProtKB-SubCell"/>
</dbReference>
<dbReference type="SUPFAM" id="SSF81324">
    <property type="entry name" value="Voltage-gated potassium channels"/>
    <property type="match status" value="1"/>
</dbReference>
<dbReference type="Pfam" id="PF03530">
    <property type="entry name" value="SK_channel"/>
    <property type="match status" value="1"/>
</dbReference>
<dbReference type="PANTHER" id="PTHR10153">
    <property type="entry name" value="SMALL CONDUCTANCE CALCIUM-ACTIVATED POTASSIUM CHANNEL"/>
    <property type="match status" value="1"/>
</dbReference>
<evidence type="ECO:0000256" key="3">
    <source>
        <dbReference type="ARBA" id="ARBA00022692"/>
    </source>
</evidence>
<feature type="domain" description="Calmodulin-binding" evidence="9">
    <location>
        <begin position="395"/>
        <end position="469"/>
    </location>
</feature>
<keyword evidence="7" id="KW-0407">Ion channel</keyword>
<protein>
    <submittedName>
        <fullName evidence="10">KCNN3</fullName>
    </submittedName>
</protein>
<dbReference type="InterPro" id="IPR015449">
    <property type="entry name" value="K_chnl_Ca-activ_SK"/>
</dbReference>
<name>A0A812BXJ4_ACAPH</name>
<dbReference type="GO" id="GO:0005516">
    <property type="term" value="F:calmodulin binding"/>
    <property type="evidence" value="ECO:0007669"/>
    <property type="project" value="InterPro"/>
</dbReference>
<feature type="transmembrane region" description="Helical" evidence="8">
    <location>
        <begin position="356"/>
        <end position="377"/>
    </location>
</feature>
<reference evidence="10" key="1">
    <citation type="submission" date="2021-01" db="EMBL/GenBank/DDBJ databases">
        <authorList>
            <person name="Li R."/>
            <person name="Bekaert M."/>
        </authorList>
    </citation>
    <scope>NUCLEOTIDE SEQUENCE</scope>
    <source>
        <strain evidence="10">Farmed</strain>
    </source>
</reference>
<evidence type="ECO:0000256" key="5">
    <source>
        <dbReference type="ARBA" id="ARBA00023065"/>
    </source>
</evidence>
<keyword evidence="5" id="KW-0406">Ion transport</keyword>
<accession>A0A812BXJ4</accession>
<keyword evidence="2" id="KW-0813">Transport</keyword>
<evidence type="ECO:0000256" key="4">
    <source>
        <dbReference type="ARBA" id="ARBA00022989"/>
    </source>
</evidence>
<keyword evidence="4 8" id="KW-1133">Transmembrane helix</keyword>
<feature type="transmembrane region" description="Helical" evidence="8">
    <location>
        <begin position="326"/>
        <end position="344"/>
    </location>
</feature>
<dbReference type="OrthoDB" id="73653at2759"/>
<evidence type="ECO:0000313" key="10">
    <source>
        <dbReference type="EMBL" id="CAE1242963.1"/>
    </source>
</evidence>
<dbReference type="SUPFAM" id="SSF81327">
    <property type="entry name" value="Small-conductance potassium channel"/>
    <property type="match status" value="1"/>
</dbReference>
<dbReference type="Gene3D" id="1.10.287.70">
    <property type="match status" value="2"/>
</dbReference>